<dbReference type="InterPro" id="IPR003010">
    <property type="entry name" value="C-N_Hydrolase"/>
</dbReference>
<evidence type="ECO:0000259" key="2">
    <source>
        <dbReference type="PROSITE" id="PS50263"/>
    </source>
</evidence>
<protein>
    <submittedName>
        <fullName evidence="3">Carbon-nitrogen hydrolase family protein</fullName>
    </submittedName>
</protein>
<dbReference type="PROSITE" id="PS50263">
    <property type="entry name" value="CN_HYDROLASE"/>
    <property type="match status" value="1"/>
</dbReference>
<dbReference type="CDD" id="cd07564">
    <property type="entry name" value="nitrilases_CHs"/>
    <property type="match status" value="1"/>
</dbReference>
<feature type="domain" description="CN hydrolase" evidence="2">
    <location>
        <begin position="7"/>
        <end position="278"/>
    </location>
</feature>
<evidence type="ECO:0000313" key="4">
    <source>
        <dbReference type="Proteomes" id="UP000449710"/>
    </source>
</evidence>
<evidence type="ECO:0000256" key="1">
    <source>
        <dbReference type="ARBA" id="ARBA00008129"/>
    </source>
</evidence>
<dbReference type="EMBL" id="SUMG01000012">
    <property type="protein sequence ID" value="NBG88840.1"/>
    <property type="molecule type" value="Genomic_DNA"/>
</dbReference>
<dbReference type="PANTHER" id="PTHR46044:SF1">
    <property type="entry name" value="CN HYDROLASE DOMAIN-CONTAINING PROTEIN"/>
    <property type="match status" value="1"/>
</dbReference>
<keyword evidence="3" id="KW-0378">Hydrolase</keyword>
<comment type="similarity">
    <text evidence="1">Belongs to the carbon-nitrogen hydrolase superfamily. Nitrilase family.</text>
</comment>
<reference evidence="3 4" key="1">
    <citation type="submission" date="2019-04" db="EMBL/GenBank/DDBJ databases">
        <title>Isachenkonia alkalipeptolytica gen. nov. sp. nov. a new anaerobic, alkiliphilic organothrophic bacterium capable to reduce synthesized ferrihydrite isolated from a soda lake.</title>
        <authorList>
            <person name="Toshchakov S.V."/>
            <person name="Zavarzina D.G."/>
            <person name="Zhilina T.N."/>
            <person name="Kostrikina N.A."/>
            <person name="Kublanov I.V."/>
        </authorList>
    </citation>
    <scope>NUCLEOTIDE SEQUENCE [LARGE SCALE GENOMIC DNA]</scope>
    <source>
        <strain evidence="3 4">Z-1701</strain>
    </source>
</reference>
<dbReference type="RefSeq" id="WP_160721878.1">
    <property type="nucleotide sequence ID" value="NZ_SUMG01000012.1"/>
</dbReference>
<dbReference type="AlphaFoldDB" id="A0AA43XL53"/>
<gene>
    <name evidence="3" type="ORF">ISALK_10030</name>
</gene>
<keyword evidence="4" id="KW-1185">Reference proteome</keyword>
<dbReference type="GO" id="GO:0016787">
    <property type="term" value="F:hydrolase activity"/>
    <property type="evidence" value="ECO:0007669"/>
    <property type="project" value="UniProtKB-KW"/>
</dbReference>
<dbReference type="InterPro" id="IPR036526">
    <property type="entry name" value="C-N_Hydrolase_sf"/>
</dbReference>
<dbReference type="SUPFAM" id="SSF56317">
    <property type="entry name" value="Carbon-nitrogen hydrolase"/>
    <property type="match status" value="1"/>
</dbReference>
<dbReference type="PANTHER" id="PTHR46044">
    <property type="entry name" value="NITRILASE"/>
    <property type="match status" value="1"/>
</dbReference>
<proteinExistence type="inferred from homology"/>
<evidence type="ECO:0000313" key="3">
    <source>
        <dbReference type="EMBL" id="NBG88840.1"/>
    </source>
</evidence>
<dbReference type="Proteomes" id="UP000449710">
    <property type="component" value="Unassembled WGS sequence"/>
</dbReference>
<sequence>MILEKKLKVAVVQDAPIIFDLQKTMKKTIELTREAAATGAKLIVFPESFIPCYPRGLTFGMVVGNRTEKGRQDYQRYHDNAVAVPGPEVDRLGELTKELDVYLSIGVTEKNGEGLDGTLHCSNLFFGPEGYLGRHRKLKPTGAERVIWGEDDGSTLTVVDTPYGKMGSLICWENYMPLARMAMYLKGVNLYIVPTADQRETYQATLRHIAFEGRCFVIMSNQYVEKSMYPTDLNYYEDLKDQPEVMCRGGSCIISPYGEYLAEPLFDKPGIITAELDLEQVVQSKFDWDPVGHYNRPEIFDFKIREK</sequence>
<organism evidence="3 4">
    <name type="scientific">Isachenkonia alkalipeptolytica</name>
    <dbReference type="NCBI Taxonomy" id="2565777"/>
    <lineage>
        <taxon>Bacteria</taxon>
        <taxon>Bacillati</taxon>
        <taxon>Bacillota</taxon>
        <taxon>Clostridia</taxon>
        <taxon>Eubacteriales</taxon>
        <taxon>Clostridiaceae</taxon>
        <taxon>Isachenkonia</taxon>
    </lineage>
</organism>
<dbReference type="Pfam" id="PF00795">
    <property type="entry name" value="CN_hydrolase"/>
    <property type="match status" value="1"/>
</dbReference>
<name>A0AA43XL53_9CLOT</name>
<comment type="caution">
    <text evidence="3">The sequence shown here is derived from an EMBL/GenBank/DDBJ whole genome shotgun (WGS) entry which is preliminary data.</text>
</comment>
<accession>A0AA43XL53</accession>
<dbReference type="Gene3D" id="3.60.110.10">
    <property type="entry name" value="Carbon-nitrogen hydrolase"/>
    <property type="match status" value="1"/>
</dbReference>
<dbReference type="InterPro" id="IPR044149">
    <property type="entry name" value="Nitrilases_CHs"/>
</dbReference>